<keyword evidence="2" id="KW-1185">Reference proteome</keyword>
<evidence type="ECO:0000313" key="1">
    <source>
        <dbReference type="EMBL" id="AYF74799.1"/>
    </source>
</evidence>
<dbReference type="Proteomes" id="UP000267164">
    <property type="component" value="Chromosome"/>
</dbReference>
<dbReference type="OrthoDB" id="4555765at2"/>
<name>A0A386ZE89_9NOCA</name>
<organism evidence="1 2">
    <name type="scientific">Nocardia yunnanensis</name>
    <dbReference type="NCBI Taxonomy" id="2382165"/>
    <lineage>
        <taxon>Bacteria</taxon>
        <taxon>Bacillati</taxon>
        <taxon>Actinomycetota</taxon>
        <taxon>Actinomycetes</taxon>
        <taxon>Mycobacteriales</taxon>
        <taxon>Nocardiaceae</taxon>
        <taxon>Nocardia</taxon>
    </lineage>
</organism>
<sequence>MPCDDSEQIELQVIQDVLEAVEARLREKERCGWRLTVPRSRVYATVLLAVVVSAREAHRLPATLDRAEVLDAILDGADSDHGCGRPVEDAIDGHITSVN</sequence>
<gene>
    <name evidence="1" type="ORF">D7D52_14030</name>
</gene>
<evidence type="ECO:0000313" key="2">
    <source>
        <dbReference type="Proteomes" id="UP000267164"/>
    </source>
</evidence>
<reference evidence="1 2" key="1">
    <citation type="submission" date="2018-09" db="EMBL/GenBank/DDBJ databases">
        <title>Nocardia yunnanensis sp. nov., an actinomycete isolated from a soil sample.</title>
        <authorList>
            <person name="Zhang J."/>
        </authorList>
    </citation>
    <scope>NUCLEOTIDE SEQUENCE [LARGE SCALE GENOMIC DNA]</scope>
    <source>
        <strain evidence="1 2">CFHS0054</strain>
    </source>
</reference>
<proteinExistence type="predicted"/>
<dbReference type="RefSeq" id="WP_120736716.1">
    <property type="nucleotide sequence ID" value="NZ_CP032568.1"/>
</dbReference>
<dbReference type="KEGG" id="nyu:D7D52_14030"/>
<dbReference type="AlphaFoldDB" id="A0A386ZE89"/>
<protein>
    <submittedName>
        <fullName evidence="1">Uncharacterized protein</fullName>
    </submittedName>
</protein>
<dbReference type="EMBL" id="CP032568">
    <property type="protein sequence ID" value="AYF74799.1"/>
    <property type="molecule type" value="Genomic_DNA"/>
</dbReference>
<accession>A0A386ZE89</accession>